<dbReference type="Gene3D" id="1.10.510.10">
    <property type="entry name" value="Transferase(Phosphotransferase) domain 1"/>
    <property type="match status" value="1"/>
</dbReference>
<dbReference type="CDD" id="cd14014">
    <property type="entry name" value="STKc_PknB_like"/>
    <property type="match status" value="1"/>
</dbReference>
<dbReference type="PANTHER" id="PTHR43289:SF34">
    <property type="entry name" value="SERINE_THREONINE-PROTEIN KINASE YBDM-RELATED"/>
    <property type="match status" value="1"/>
</dbReference>
<sequence>MPSFSPLRPGDPEGLGPYRLLGRLGEGGQGVVYLASDPAGAHVAVKWLRAELAGDKVSIERFMREVQVAEQVAPFCTAAVLSKGVEHERPYIVSEFIDGPSLHRIVQEQGPRTGSALHRLAIGTATALAAIHQAGIVHRDLKPANVIIGSDGPRVIDFGIARALNATSTLTSMAVGTPSYMPPEQFMGHPVGPSADMFSWGATMVYAATGRAPFGSDTMPAVINRVLNQPPDLGTLDGALREVVAACLQKDPALRPTAEQAMMRLLQHPVPAAGGMLAQGAAAAGVRTAPPPTPATGQGWAPPSGAGHGWPPPRTPVTNQPPPRRKRGPLLIGISVGVALLLLGGVALAVPWQQQQTVAQASPTAAPKSAERSSKAPRTNEISRKKLPGGPVTLYERPDDQITLTSYEIYNKKSKNWDDYSRDGLDGDFRRYPNNEETMLSPDGTMMASRGQEYTDDGYDYIIIHERSGGGRTTIKTVRRPEISSIASWSRDSKRILLNLEKKIGGKWRYQGFAIVDVESGKARIAYVADDQVRESGFGWDGQEKGVIAVYGKDAGLRFFGPSGKAVRDAPEVGKLPSGMQDVFSPDGTTFATICPGGEDGDHCLWDAETGKQARTFTSACDKVLGWWDTKHLFCWEQDDAPLDEIQVVGFDGQLVRKLIDIGDGVEFSPAFTLNPSRGS</sequence>
<feature type="region of interest" description="Disordered" evidence="5">
    <location>
        <begin position="286"/>
        <end position="326"/>
    </location>
</feature>
<evidence type="ECO:0000256" key="2">
    <source>
        <dbReference type="ARBA" id="ARBA00022741"/>
    </source>
</evidence>
<dbReference type="InterPro" id="IPR011009">
    <property type="entry name" value="Kinase-like_dom_sf"/>
</dbReference>
<evidence type="ECO:0000256" key="1">
    <source>
        <dbReference type="ARBA" id="ARBA00022679"/>
    </source>
</evidence>
<evidence type="ECO:0000259" key="7">
    <source>
        <dbReference type="PROSITE" id="PS50011"/>
    </source>
</evidence>
<feature type="transmembrane region" description="Helical" evidence="6">
    <location>
        <begin position="330"/>
        <end position="352"/>
    </location>
</feature>
<dbReference type="Pfam" id="PF00069">
    <property type="entry name" value="Pkinase"/>
    <property type="match status" value="1"/>
</dbReference>
<organism evidence="8 9">
    <name type="scientific">Nonomuraea typhae</name>
    <dbReference type="NCBI Taxonomy" id="2603600"/>
    <lineage>
        <taxon>Bacteria</taxon>
        <taxon>Bacillati</taxon>
        <taxon>Actinomycetota</taxon>
        <taxon>Actinomycetes</taxon>
        <taxon>Streptosporangiales</taxon>
        <taxon>Streptosporangiaceae</taxon>
        <taxon>Nonomuraea</taxon>
    </lineage>
</organism>
<gene>
    <name evidence="8" type="ORF">ACIBG2_48345</name>
</gene>
<evidence type="ECO:0000256" key="5">
    <source>
        <dbReference type="SAM" id="MobiDB-lite"/>
    </source>
</evidence>
<keyword evidence="6" id="KW-1133">Transmembrane helix</keyword>
<dbReference type="InterPro" id="IPR000719">
    <property type="entry name" value="Prot_kinase_dom"/>
</dbReference>
<evidence type="ECO:0000313" key="8">
    <source>
        <dbReference type="EMBL" id="MFI6505265.1"/>
    </source>
</evidence>
<keyword evidence="6" id="KW-0812">Transmembrane</keyword>
<proteinExistence type="predicted"/>
<dbReference type="RefSeq" id="WP_397091335.1">
    <property type="nucleotide sequence ID" value="NZ_JBITGY010000018.1"/>
</dbReference>
<dbReference type="SUPFAM" id="SSF69304">
    <property type="entry name" value="Tricorn protease N-terminal domain"/>
    <property type="match status" value="1"/>
</dbReference>
<name>A0ABW7ZBT0_9ACTN</name>
<dbReference type="EMBL" id="JBITGY010000018">
    <property type="protein sequence ID" value="MFI6505265.1"/>
    <property type="molecule type" value="Genomic_DNA"/>
</dbReference>
<keyword evidence="1" id="KW-0808">Transferase</keyword>
<keyword evidence="3 8" id="KW-0418">Kinase</keyword>
<comment type="caution">
    <text evidence="8">The sequence shown here is derived from an EMBL/GenBank/DDBJ whole genome shotgun (WGS) entry which is preliminary data.</text>
</comment>
<dbReference type="Gene3D" id="3.30.200.20">
    <property type="entry name" value="Phosphorylase Kinase, domain 1"/>
    <property type="match status" value="1"/>
</dbReference>
<dbReference type="InterPro" id="IPR011042">
    <property type="entry name" value="6-blade_b-propeller_TolB-like"/>
</dbReference>
<keyword evidence="2" id="KW-0547">Nucleotide-binding</keyword>
<dbReference type="PANTHER" id="PTHR43289">
    <property type="entry name" value="MITOGEN-ACTIVATED PROTEIN KINASE KINASE KINASE 20-RELATED"/>
    <property type="match status" value="1"/>
</dbReference>
<dbReference type="SUPFAM" id="SSF56112">
    <property type="entry name" value="Protein kinase-like (PK-like)"/>
    <property type="match status" value="1"/>
</dbReference>
<dbReference type="GO" id="GO:0016301">
    <property type="term" value="F:kinase activity"/>
    <property type="evidence" value="ECO:0007669"/>
    <property type="project" value="UniProtKB-KW"/>
</dbReference>
<dbReference type="Gene3D" id="2.120.10.30">
    <property type="entry name" value="TolB, C-terminal domain"/>
    <property type="match status" value="1"/>
</dbReference>
<keyword evidence="6" id="KW-0472">Membrane</keyword>
<dbReference type="PROSITE" id="PS50011">
    <property type="entry name" value="PROTEIN_KINASE_DOM"/>
    <property type="match status" value="1"/>
</dbReference>
<accession>A0ABW7ZBT0</accession>
<feature type="region of interest" description="Disordered" evidence="5">
    <location>
        <begin position="359"/>
        <end position="394"/>
    </location>
</feature>
<evidence type="ECO:0000256" key="6">
    <source>
        <dbReference type="SAM" id="Phobius"/>
    </source>
</evidence>
<evidence type="ECO:0000256" key="4">
    <source>
        <dbReference type="ARBA" id="ARBA00022840"/>
    </source>
</evidence>
<keyword evidence="4" id="KW-0067">ATP-binding</keyword>
<dbReference type="PROSITE" id="PS00108">
    <property type="entry name" value="PROTEIN_KINASE_ST"/>
    <property type="match status" value="1"/>
</dbReference>
<feature type="compositionally biased region" description="Pro residues" evidence="5">
    <location>
        <begin position="310"/>
        <end position="322"/>
    </location>
</feature>
<dbReference type="InterPro" id="IPR008271">
    <property type="entry name" value="Ser/Thr_kinase_AS"/>
</dbReference>
<evidence type="ECO:0000256" key="3">
    <source>
        <dbReference type="ARBA" id="ARBA00022777"/>
    </source>
</evidence>
<protein>
    <submittedName>
        <fullName evidence="8">Protein kinase</fullName>
    </submittedName>
</protein>
<keyword evidence="9" id="KW-1185">Reference proteome</keyword>
<dbReference type="SMART" id="SM00220">
    <property type="entry name" value="S_TKc"/>
    <property type="match status" value="1"/>
</dbReference>
<feature type="domain" description="Protein kinase" evidence="7">
    <location>
        <begin position="18"/>
        <end position="271"/>
    </location>
</feature>
<reference evidence="8 9" key="1">
    <citation type="submission" date="2024-10" db="EMBL/GenBank/DDBJ databases">
        <title>The Natural Products Discovery Center: Release of the First 8490 Sequenced Strains for Exploring Actinobacteria Biosynthetic Diversity.</title>
        <authorList>
            <person name="Kalkreuter E."/>
            <person name="Kautsar S.A."/>
            <person name="Yang D."/>
            <person name="Bader C.D."/>
            <person name="Teijaro C.N."/>
            <person name="Fluegel L."/>
            <person name="Davis C.M."/>
            <person name="Simpson J.R."/>
            <person name="Lauterbach L."/>
            <person name="Steele A.D."/>
            <person name="Gui C."/>
            <person name="Meng S."/>
            <person name="Li G."/>
            <person name="Viehrig K."/>
            <person name="Ye F."/>
            <person name="Su P."/>
            <person name="Kiefer A.F."/>
            <person name="Nichols A."/>
            <person name="Cepeda A.J."/>
            <person name="Yan W."/>
            <person name="Fan B."/>
            <person name="Jiang Y."/>
            <person name="Adhikari A."/>
            <person name="Zheng C.-J."/>
            <person name="Schuster L."/>
            <person name="Cowan T.M."/>
            <person name="Smanski M.J."/>
            <person name="Chevrette M.G."/>
            <person name="De Carvalho L.P.S."/>
            <person name="Shen B."/>
        </authorList>
    </citation>
    <scope>NUCLEOTIDE SEQUENCE [LARGE SCALE GENOMIC DNA]</scope>
    <source>
        <strain evidence="8 9">NPDC050545</strain>
    </source>
</reference>
<dbReference type="Proteomes" id="UP001612741">
    <property type="component" value="Unassembled WGS sequence"/>
</dbReference>
<evidence type="ECO:0000313" key="9">
    <source>
        <dbReference type="Proteomes" id="UP001612741"/>
    </source>
</evidence>